<dbReference type="Pfam" id="PF07676">
    <property type="entry name" value="PD40"/>
    <property type="match status" value="4"/>
</dbReference>
<evidence type="ECO:0000313" key="7">
    <source>
        <dbReference type="EMBL" id="MBD3867339.1"/>
    </source>
</evidence>
<organism evidence="7 8">
    <name type="scientific">Candidatus Polarisedimenticola svalbardensis</name>
    <dbReference type="NCBI Taxonomy" id="2886004"/>
    <lineage>
        <taxon>Bacteria</taxon>
        <taxon>Pseudomonadati</taxon>
        <taxon>Acidobacteriota</taxon>
        <taxon>Candidatus Polarisedimenticolia</taxon>
        <taxon>Candidatus Polarisedimenticolales</taxon>
        <taxon>Candidatus Polarisedimenticolaceae</taxon>
        <taxon>Candidatus Polarisedimenticola</taxon>
    </lineage>
</organism>
<dbReference type="Gene3D" id="1.10.510.10">
    <property type="entry name" value="Transferase(Phosphotransferase) domain 1"/>
    <property type="match status" value="1"/>
</dbReference>
<feature type="domain" description="Protein kinase" evidence="6">
    <location>
        <begin position="12"/>
        <end position="295"/>
    </location>
</feature>
<dbReference type="EMBL" id="JACXWD010000009">
    <property type="protein sequence ID" value="MBD3867339.1"/>
    <property type="molecule type" value="Genomic_DNA"/>
</dbReference>
<evidence type="ECO:0000313" key="8">
    <source>
        <dbReference type="Proteomes" id="UP000648239"/>
    </source>
</evidence>
<dbReference type="Pfam" id="PF00069">
    <property type="entry name" value="Pkinase"/>
    <property type="match status" value="1"/>
</dbReference>
<feature type="binding site" evidence="5">
    <location>
        <position position="41"/>
    </location>
    <ligand>
        <name>ATP</name>
        <dbReference type="ChEBI" id="CHEBI:30616"/>
    </ligand>
</feature>
<gene>
    <name evidence="7" type="ORF">IFK94_04355</name>
</gene>
<dbReference type="InterPro" id="IPR017441">
    <property type="entry name" value="Protein_kinase_ATP_BS"/>
</dbReference>
<name>A0A8J6Y1B6_9BACT</name>
<dbReference type="InterPro" id="IPR000719">
    <property type="entry name" value="Prot_kinase_dom"/>
</dbReference>
<dbReference type="SUPFAM" id="SSF82171">
    <property type="entry name" value="DPP6 N-terminal domain-like"/>
    <property type="match status" value="1"/>
</dbReference>
<evidence type="ECO:0000259" key="6">
    <source>
        <dbReference type="PROSITE" id="PS50011"/>
    </source>
</evidence>
<dbReference type="GO" id="GO:0005524">
    <property type="term" value="F:ATP binding"/>
    <property type="evidence" value="ECO:0007669"/>
    <property type="project" value="UniProtKB-UniRule"/>
</dbReference>
<evidence type="ECO:0000256" key="2">
    <source>
        <dbReference type="ARBA" id="ARBA00022741"/>
    </source>
</evidence>
<reference evidence="7 8" key="1">
    <citation type="submission" date="2020-08" db="EMBL/GenBank/DDBJ databases">
        <title>Acidobacteriota in marine sediments use diverse sulfur dissimilation pathways.</title>
        <authorList>
            <person name="Wasmund K."/>
        </authorList>
    </citation>
    <scope>NUCLEOTIDE SEQUENCE [LARGE SCALE GENOMIC DNA]</scope>
    <source>
        <strain evidence="7">MAG AM4</strain>
    </source>
</reference>
<proteinExistence type="predicted"/>
<keyword evidence="2 5" id="KW-0547">Nucleotide-binding</keyword>
<dbReference type="SUPFAM" id="SSF69304">
    <property type="entry name" value="Tricorn protease N-terminal domain"/>
    <property type="match status" value="1"/>
</dbReference>
<evidence type="ECO:0000256" key="5">
    <source>
        <dbReference type="PROSITE-ProRule" id="PRU10141"/>
    </source>
</evidence>
<keyword evidence="4 5" id="KW-0067">ATP-binding</keyword>
<dbReference type="InterPro" id="IPR011659">
    <property type="entry name" value="WD40"/>
</dbReference>
<dbReference type="Gene3D" id="2.120.10.30">
    <property type="entry name" value="TolB, C-terminal domain"/>
    <property type="match status" value="3"/>
</dbReference>
<dbReference type="GO" id="GO:0004674">
    <property type="term" value="F:protein serine/threonine kinase activity"/>
    <property type="evidence" value="ECO:0007669"/>
    <property type="project" value="TreeGrafter"/>
</dbReference>
<accession>A0A8J6Y1B6</accession>
<dbReference type="Proteomes" id="UP000648239">
    <property type="component" value="Unassembled WGS sequence"/>
</dbReference>
<dbReference type="CDD" id="cd14014">
    <property type="entry name" value="STKc_PknB_like"/>
    <property type="match status" value="1"/>
</dbReference>
<dbReference type="InterPro" id="IPR011009">
    <property type="entry name" value="Kinase-like_dom_sf"/>
</dbReference>
<dbReference type="AlphaFoldDB" id="A0A8J6Y1B6"/>
<sequence length="884" mass="96612">MTMETGRMLLHYRLVDKIGEGGMGVVWKAIDTTLDREVAIKILPDQFAADRERLARFEREARLLASLNHPHIAGIYGIHEAPAAGPGESGIRFLAMELVSGEELAVALQSGPIPQDRVLQIMSQVAEALEAAHESGVIHRDLKPANVRLTTEGNAKVLDFGLAKAYDPNTASDPVHSPTMTSAGTVAGLILGTAAYMSPEQASGQATDRRADIWSFGVMLHELLSGKRLFEGETISHTLADVLRAPIELDDLPASVPSSIRRLVERCLDRDKMRRLRDIGEARIVLEDEIAHPGSGDAPGAQPGIAPARSRLSSLLPWVLAGLATVVAILAFLLGQDNTTGAIEPARRFTIEARSGNSRQGDGRAVAISSDGRHIVSPGVAGAEDVLYLRAINDFEQRPIEGSQGGRRPTFSPDNQWIAFLDSTSLRKVRVSGGPSIEIGQAAASAESLHWGTDNFIYYGAQAGLWRINTEGGEPEALVAGTPADTMRTTMPFLLPGGRYLLCNRSAGRRGTGQLLILDLETKEVRKLEMQGSNARYLPTGHLLFAQSNSVFVAPFDLDELKLTGAPMPVLPRAWVDQGQIQADVSADGTVVYLPAAREETQALVTVGLDGQVAPLVPDGLSFISLNDPRFSRDGRSVLISVEGGAIWMVDLDTQTPTLLSEDGFYPLWSPDGSEVVFGSTRNVSYDLYRRPVDLSRPEELLLDWDNNLRSADWTWQGGLIVREEVPGKGMDLHYWPDINDESTLVTLMDGEDDELAPVVSRDGKWLAYVSGYSGDDAVYVTTFPEAGARMKISNHGGNSPTWAPDGKHLYYFEGPSLIAVTIETEPRFRVLKREPLLEGNYVQYRWARQYDIHPDGKRFVMIKNPPRGNIEVITRWFSELPDP</sequence>
<protein>
    <submittedName>
        <fullName evidence="7">Serine/threonine-protein kinase</fullName>
    </submittedName>
</protein>
<dbReference type="PANTHER" id="PTHR43289">
    <property type="entry name" value="MITOGEN-ACTIVATED PROTEIN KINASE KINASE KINASE 20-RELATED"/>
    <property type="match status" value="1"/>
</dbReference>
<dbReference type="Gene3D" id="3.30.200.20">
    <property type="entry name" value="Phosphorylase Kinase, domain 1"/>
    <property type="match status" value="1"/>
</dbReference>
<evidence type="ECO:0000256" key="3">
    <source>
        <dbReference type="ARBA" id="ARBA00022777"/>
    </source>
</evidence>
<keyword evidence="1" id="KW-0808">Transferase</keyword>
<dbReference type="SUPFAM" id="SSF56112">
    <property type="entry name" value="Protein kinase-like (PK-like)"/>
    <property type="match status" value="1"/>
</dbReference>
<dbReference type="PROSITE" id="PS50011">
    <property type="entry name" value="PROTEIN_KINASE_DOM"/>
    <property type="match status" value="1"/>
</dbReference>
<comment type="caution">
    <text evidence="7">The sequence shown here is derived from an EMBL/GenBank/DDBJ whole genome shotgun (WGS) entry which is preliminary data.</text>
</comment>
<evidence type="ECO:0000256" key="1">
    <source>
        <dbReference type="ARBA" id="ARBA00022679"/>
    </source>
</evidence>
<dbReference type="InterPro" id="IPR011042">
    <property type="entry name" value="6-blade_b-propeller_TolB-like"/>
</dbReference>
<dbReference type="PANTHER" id="PTHR43289:SF6">
    <property type="entry name" value="SERINE_THREONINE-PROTEIN KINASE NEKL-3"/>
    <property type="match status" value="1"/>
</dbReference>
<keyword evidence="3 7" id="KW-0418">Kinase</keyword>
<dbReference type="SMART" id="SM00220">
    <property type="entry name" value="S_TKc"/>
    <property type="match status" value="1"/>
</dbReference>
<evidence type="ECO:0000256" key="4">
    <source>
        <dbReference type="ARBA" id="ARBA00022840"/>
    </source>
</evidence>
<dbReference type="PROSITE" id="PS00107">
    <property type="entry name" value="PROTEIN_KINASE_ATP"/>
    <property type="match status" value="1"/>
</dbReference>